<dbReference type="AlphaFoldDB" id="A0A3N1HBC5"/>
<organism evidence="2 3">
    <name type="scientific">Saccharothrix texasensis</name>
    <dbReference type="NCBI Taxonomy" id="103734"/>
    <lineage>
        <taxon>Bacteria</taxon>
        <taxon>Bacillati</taxon>
        <taxon>Actinomycetota</taxon>
        <taxon>Actinomycetes</taxon>
        <taxon>Pseudonocardiales</taxon>
        <taxon>Pseudonocardiaceae</taxon>
        <taxon>Saccharothrix</taxon>
    </lineage>
</organism>
<sequence>MVPHVTAKKNGSDNRAIGIPDGCANSFGQLPEPNPGRTRNAVERYGVRPVRPRTRSIRGASDGTGTSGP</sequence>
<evidence type="ECO:0000313" key="3">
    <source>
        <dbReference type="Proteomes" id="UP000268727"/>
    </source>
</evidence>
<comment type="caution">
    <text evidence="2">The sequence shown here is derived from an EMBL/GenBank/DDBJ whole genome shotgun (WGS) entry which is preliminary data.</text>
</comment>
<keyword evidence="3" id="KW-1185">Reference proteome</keyword>
<feature type="region of interest" description="Disordered" evidence="1">
    <location>
        <begin position="1"/>
        <end position="69"/>
    </location>
</feature>
<proteinExistence type="predicted"/>
<reference evidence="2 3" key="1">
    <citation type="submission" date="2018-11" db="EMBL/GenBank/DDBJ databases">
        <title>Sequencing the genomes of 1000 actinobacteria strains.</title>
        <authorList>
            <person name="Klenk H.-P."/>
        </authorList>
    </citation>
    <scope>NUCLEOTIDE SEQUENCE [LARGE SCALE GENOMIC DNA]</scope>
    <source>
        <strain evidence="2 3">DSM 44231</strain>
    </source>
</reference>
<protein>
    <submittedName>
        <fullName evidence="2">Uncharacterized protein</fullName>
    </submittedName>
</protein>
<accession>A0A3N1HBC5</accession>
<name>A0A3N1HBC5_9PSEU</name>
<dbReference type="EMBL" id="RJKM01000001">
    <property type="protein sequence ID" value="ROP39798.1"/>
    <property type="molecule type" value="Genomic_DNA"/>
</dbReference>
<evidence type="ECO:0000313" key="2">
    <source>
        <dbReference type="EMBL" id="ROP39798.1"/>
    </source>
</evidence>
<gene>
    <name evidence="2" type="ORF">EDD40_5195</name>
</gene>
<evidence type="ECO:0000256" key="1">
    <source>
        <dbReference type="SAM" id="MobiDB-lite"/>
    </source>
</evidence>
<dbReference type="Proteomes" id="UP000268727">
    <property type="component" value="Unassembled WGS sequence"/>
</dbReference>